<protein>
    <submittedName>
        <fullName evidence="1">Uncharacterized protein</fullName>
    </submittedName>
</protein>
<dbReference type="AlphaFoldDB" id="A0A0F9DAP9"/>
<accession>A0A0F9DAP9</accession>
<dbReference type="EMBL" id="LAZR01042591">
    <property type="protein sequence ID" value="KKL09158.1"/>
    <property type="molecule type" value="Genomic_DNA"/>
</dbReference>
<sequence>MKNITLKSTLLVSLFAMMLMVLSVVHAEEMNKKKMDKQESSYAPVMVTETFASVRERDIGEKPDVISKHMALLNERYDMSGRTDPDARMSGGKPLPVGPTAKLKKDLTWESLGTMQPDEIKKQGVFPYPPLPHVKHATGGMVVPQMQLETHPELVRFDVDFDLPEAYLPEFPPPLYLISRPDLGDVSGGEEITISNYYEKFNGIFTPFQLEGMRLLVTPVAQQQFNVTEDRKADKAQDVVSCLTCHVNGHTSGVFHLNPDNRPQDTRFRIDTVSLRGVNIQHFFGSKRALRSLEDFSEVEAKTA</sequence>
<feature type="non-terminal residue" evidence="1">
    <location>
        <position position="304"/>
    </location>
</feature>
<reference evidence="1" key="1">
    <citation type="journal article" date="2015" name="Nature">
        <title>Complex archaea that bridge the gap between prokaryotes and eukaryotes.</title>
        <authorList>
            <person name="Spang A."/>
            <person name="Saw J.H."/>
            <person name="Jorgensen S.L."/>
            <person name="Zaremba-Niedzwiedzka K."/>
            <person name="Martijn J."/>
            <person name="Lind A.E."/>
            <person name="van Eijk R."/>
            <person name="Schleper C."/>
            <person name="Guy L."/>
            <person name="Ettema T.J."/>
        </authorList>
    </citation>
    <scope>NUCLEOTIDE SEQUENCE</scope>
</reference>
<gene>
    <name evidence="1" type="ORF">LCGC14_2568650</name>
</gene>
<comment type="caution">
    <text evidence="1">The sequence shown here is derived from an EMBL/GenBank/DDBJ whole genome shotgun (WGS) entry which is preliminary data.</text>
</comment>
<proteinExistence type="predicted"/>
<name>A0A0F9DAP9_9ZZZZ</name>
<organism evidence="1">
    <name type="scientific">marine sediment metagenome</name>
    <dbReference type="NCBI Taxonomy" id="412755"/>
    <lineage>
        <taxon>unclassified sequences</taxon>
        <taxon>metagenomes</taxon>
        <taxon>ecological metagenomes</taxon>
    </lineage>
</organism>
<evidence type="ECO:0000313" key="1">
    <source>
        <dbReference type="EMBL" id="KKL09158.1"/>
    </source>
</evidence>